<keyword evidence="1 3" id="KW-0378">Hydrolase</keyword>
<dbReference type="PROSITE" id="PS51257">
    <property type="entry name" value="PROKAR_LIPOPROTEIN"/>
    <property type="match status" value="1"/>
</dbReference>
<dbReference type="GO" id="GO:0005975">
    <property type="term" value="P:carbohydrate metabolic process"/>
    <property type="evidence" value="ECO:0007669"/>
    <property type="project" value="InterPro"/>
</dbReference>
<keyword evidence="2" id="KW-0732">Signal</keyword>
<feature type="signal peptide" evidence="2">
    <location>
        <begin position="1"/>
        <end position="24"/>
    </location>
</feature>
<dbReference type="GO" id="GO:0102211">
    <property type="term" value="F:unsaturated rhamnogalacturonyl hydrolase activity"/>
    <property type="evidence" value="ECO:0007669"/>
    <property type="project" value="UniProtKB-EC"/>
</dbReference>
<feature type="chain" id="PRO_5030618770" evidence="2">
    <location>
        <begin position="25"/>
        <end position="655"/>
    </location>
</feature>
<dbReference type="AlphaFoldDB" id="A0A7W7ZV34"/>
<accession>A0A7W7ZV34</accession>
<dbReference type="Proteomes" id="UP000584867">
    <property type="component" value="Unassembled WGS sequence"/>
</dbReference>
<dbReference type="Gene3D" id="1.50.10.10">
    <property type="match status" value="1"/>
</dbReference>
<dbReference type="EMBL" id="JACHIO010000032">
    <property type="protein sequence ID" value="MBB5066668.1"/>
    <property type="molecule type" value="Genomic_DNA"/>
</dbReference>
<reference evidence="3 4" key="1">
    <citation type="submission" date="2020-08" db="EMBL/GenBank/DDBJ databases">
        <title>Genomic Encyclopedia of Type Strains, Phase IV (KMG-V): Genome sequencing to study the core and pangenomes of soil and plant-associated prokaryotes.</title>
        <authorList>
            <person name="Whitman W."/>
        </authorList>
    </citation>
    <scope>NUCLEOTIDE SEQUENCE [LARGE SCALE GENOMIC DNA]</scope>
    <source>
        <strain evidence="3 4">X5P3</strain>
    </source>
</reference>
<dbReference type="Pfam" id="PF07470">
    <property type="entry name" value="Glyco_hydro_88"/>
    <property type="match status" value="1"/>
</dbReference>
<dbReference type="SUPFAM" id="SSF48208">
    <property type="entry name" value="Six-hairpin glycosidases"/>
    <property type="match status" value="1"/>
</dbReference>
<dbReference type="RefSeq" id="WP_184260636.1">
    <property type="nucleotide sequence ID" value="NZ_JACHIO010000032.1"/>
</dbReference>
<sequence length="655" mass="72920">MRMVAKRSVLAGVLLLTSAACTQAQTKASAAHAAGEATNPVVERVLREWPEGRITTVGHPGAWGYEQGVLLDGMIAEWRVTGDGRLFDYVKAAVDRSVDKDGVIHFDNGAPYPVDGHSMDDIEMGRSAIVLYRVLQQPKYYLAAKFLRDQMQQQPRNASGGYWHKQIYPDQMWLDGAYMAEPFLANYARTFDRPHEMDGVAEQLLLMDEHMRDRQTGLLRHGWDESKKMDWADKRTGMSPEIWARAMGWYAMALVDVLEHMPADDPQRAAIEELTRHMLTSIARYQDPATGLWWQVMDKGGTKGNYLEASASCMFVYALAKGVRMDVLPLNYETNVKRGWAGIQSHFMKPDGTLSGTVKVAGLGGKPYRSGTYDYYVGEPVGDNDAKGVGAYLLALSEITQHERAGDLLGKARGKTVLVDAWFNSQQRKVADGHMELFHYKFSDDANSGYSFLGRMFAQYGMRTESLDHAPRAADLKGVAVYVMPSPDITLWNPNPNYMEKESADAIEAWVKAGGVLMLMENDGDHSEFTHFNILSERFGIHYNQVDRNKEVGADYSTTLVQIPAGTGGIFHEGYKALEKEICTITVSGPAKPVLVDSGDVLMAVSHFGKGLVYANTDPWIYNEYTDGRKNPLGEQNFAAGQELVHWIVGQAVIR</sequence>
<proteinExistence type="predicted"/>
<dbReference type="PANTHER" id="PTHR33886">
    <property type="entry name" value="UNSATURATED RHAMNOGALACTURONAN HYDROLASE (EUROFUNG)"/>
    <property type="match status" value="1"/>
</dbReference>
<name>A0A7W7ZV34_9BACT</name>
<evidence type="ECO:0000313" key="4">
    <source>
        <dbReference type="Proteomes" id="UP000584867"/>
    </source>
</evidence>
<dbReference type="SUPFAM" id="SSF52317">
    <property type="entry name" value="Class I glutamine amidotransferase-like"/>
    <property type="match status" value="1"/>
</dbReference>
<dbReference type="PANTHER" id="PTHR33886:SF8">
    <property type="entry name" value="UNSATURATED RHAMNOGALACTURONAN HYDROLASE (EUROFUNG)"/>
    <property type="match status" value="1"/>
</dbReference>
<dbReference type="InterPro" id="IPR008928">
    <property type="entry name" value="6-hairpin_glycosidase_sf"/>
</dbReference>
<dbReference type="InterPro" id="IPR010905">
    <property type="entry name" value="Glyco_hydro_88"/>
</dbReference>
<keyword evidence="3" id="KW-0326">Glycosidase</keyword>
<dbReference type="Gene3D" id="3.40.50.880">
    <property type="match status" value="1"/>
</dbReference>
<dbReference type="EC" id="3.2.1.172" evidence="3"/>
<dbReference type="InterPro" id="IPR012341">
    <property type="entry name" value="6hp_glycosidase-like_sf"/>
</dbReference>
<gene>
    <name evidence="3" type="ORF">HDF15_005051</name>
</gene>
<dbReference type="InterPro" id="IPR052043">
    <property type="entry name" value="PolySaccharide_Degr_Enz"/>
</dbReference>
<protein>
    <submittedName>
        <fullName evidence="3">Unsaturated rhamnogalacturonyl hydrolase</fullName>
        <ecNumber evidence="3">3.2.1.172</ecNumber>
    </submittedName>
</protein>
<organism evidence="3 4">
    <name type="scientific">Granulicella mallensis</name>
    <dbReference type="NCBI Taxonomy" id="940614"/>
    <lineage>
        <taxon>Bacteria</taxon>
        <taxon>Pseudomonadati</taxon>
        <taxon>Acidobacteriota</taxon>
        <taxon>Terriglobia</taxon>
        <taxon>Terriglobales</taxon>
        <taxon>Acidobacteriaceae</taxon>
        <taxon>Granulicella</taxon>
    </lineage>
</organism>
<comment type="caution">
    <text evidence="3">The sequence shown here is derived from an EMBL/GenBank/DDBJ whole genome shotgun (WGS) entry which is preliminary data.</text>
</comment>
<evidence type="ECO:0000256" key="1">
    <source>
        <dbReference type="ARBA" id="ARBA00022801"/>
    </source>
</evidence>
<dbReference type="InterPro" id="IPR029062">
    <property type="entry name" value="Class_I_gatase-like"/>
</dbReference>
<evidence type="ECO:0000256" key="2">
    <source>
        <dbReference type="SAM" id="SignalP"/>
    </source>
</evidence>
<evidence type="ECO:0000313" key="3">
    <source>
        <dbReference type="EMBL" id="MBB5066668.1"/>
    </source>
</evidence>